<protein>
    <submittedName>
        <fullName evidence="6">Transcriptional regulator</fullName>
    </submittedName>
</protein>
<dbReference type="PROSITE" id="PS51063">
    <property type="entry name" value="HTH_CRP_2"/>
    <property type="match status" value="1"/>
</dbReference>
<keyword evidence="2" id="KW-0238">DNA-binding</keyword>
<dbReference type="SMART" id="SM00419">
    <property type="entry name" value="HTH_CRP"/>
    <property type="match status" value="1"/>
</dbReference>
<dbReference type="SUPFAM" id="SSF51206">
    <property type="entry name" value="cAMP-binding domain-like"/>
    <property type="match status" value="1"/>
</dbReference>
<dbReference type="Pfam" id="PF00027">
    <property type="entry name" value="cNMP_binding"/>
    <property type="match status" value="1"/>
</dbReference>
<evidence type="ECO:0000313" key="7">
    <source>
        <dbReference type="Proteomes" id="UP000029538"/>
    </source>
</evidence>
<accession>A0A096AUF9</accession>
<dbReference type="PROSITE" id="PS50042">
    <property type="entry name" value="CNMP_BINDING_3"/>
    <property type="match status" value="1"/>
</dbReference>
<dbReference type="Gene3D" id="2.60.120.10">
    <property type="entry name" value="Jelly Rolls"/>
    <property type="match status" value="1"/>
</dbReference>
<dbReference type="RefSeq" id="WP_004355768.1">
    <property type="nucleotide sequence ID" value="NZ_JRNR01000004.1"/>
</dbReference>
<evidence type="ECO:0000259" key="4">
    <source>
        <dbReference type="PROSITE" id="PS50042"/>
    </source>
</evidence>
<comment type="caution">
    <text evidence="6">The sequence shown here is derived from an EMBL/GenBank/DDBJ whole genome shotgun (WGS) entry which is preliminary data.</text>
</comment>
<dbReference type="AlphaFoldDB" id="A0A096AUF9"/>
<dbReference type="InterPro" id="IPR014710">
    <property type="entry name" value="RmlC-like_jellyroll"/>
</dbReference>
<evidence type="ECO:0000256" key="3">
    <source>
        <dbReference type="ARBA" id="ARBA00023163"/>
    </source>
</evidence>
<evidence type="ECO:0000256" key="2">
    <source>
        <dbReference type="ARBA" id="ARBA00023125"/>
    </source>
</evidence>
<evidence type="ECO:0000259" key="5">
    <source>
        <dbReference type="PROSITE" id="PS51063"/>
    </source>
</evidence>
<gene>
    <name evidence="6" type="ORF">HMPREF0654_01635</name>
</gene>
<dbReference type="InterPro" id="IPR036390">
    <property type="entry name" value="WH_DNA-bd_sf"/>
</dbReference>
<feature type="domain" description="HTH crp-type" evidence="5">
    <location>
        <begin position="151"/>
        <end position="219"/>
    </location>
</feature>
<dbReference type="InterPro" id="IPR000595">
    <property type="entry name" value="cNMP-bd_dom"/>
</dbReference>
<proteinExistence type="predicted"/>
<feature type="domain" description="Cyclic nucleotide-binding" evidence="4">
    <location>
        <begin position="14"/>
        <end position="137"/>
    </location>
</feature>
<dbReference type="Proteomes" id="UP000029538">
    <property type="component" value="Unassembled WGS sequence"/>
</dbReference>
<evidence type="ECO:0000313" key="6">
    <source>
        <dbReference type="EMBL" id="KGF50400.1"/>
    </source>
</evidence>
<reference evidence="6 7" key="1">
    <citation type="submission" date="2014-07" db="EMBL/GenBank/DDBJ databases">
        <authorList>
            <person name="McCorrison J."/>
            <person name="Sanka R."/>
            <person name="Torralba M."/>
            <person name="Gillis M."/>
            <person name="Haft D.H."/>
            <person name="Methe B."/>
            <person name="Sutton G."/>
            <person name="Nelson K.E."/>
        </authorList>
    </citation>
    <scope>NUCLEOTIDE SEQUENCE [LARGE SCALE GENOMIC DNA]</scope>
    <source>
        <strain evidence="6 7">DNF00882</strain>
    </source>
</reference>
<organism evidence="6 7">
    <name type="scientific">Prevotella disiens DNF00882</name>
    <dbReference type="NCBI Taxonomy" id="1401075"/>
    <lineage>
        <taxon>Bacteria</taxon>
        <taxon>Pseudomonadati</taxon>
        <taxon>Bacteroidota</taxon>
        <taxon>Bacteroidia</taxon>
        <taxon>Bacteroidales</taxon>
        <taxon>Prevotellaceae</taxon>
        <taxon>Prevotella</taxon>
    </lineage>
</organism>
<keyword evidence="1" id="KW-0805">Transcription regulation</keyword>
<dbReference type="Pfam" id="PF13545">
    <property type="entry name" value="HTH_Crp_2"/>
    <property type="match status" value="1"/>
</dbReference>
<name>A0A096AUF9_9BACT</name>
<evidence type="ECO:0000256" key="1">
    <source>
        <dbReference type="ARBA" id="ARBA00023015"/>
    </source>
</evidence>
<dbReference type="InterPro" id="IPR018490">
    <property type="entry name" value="cNMP-bd_dom_sf"/>
</dbReference>
<dbReference type="SUPFAM" id="SSF46785">
    <property type="entry name" value="Winged helix' DNA-binding domain"/>
    <property type="match status" value="1"/>
</dbReference>
<dbReference type="GO" id="GO:0003677">
    <property type="term" value="F:DNA binding"/>
    <property type="evidence" value="ECO:0007669"/>
    <property type="project" value="UniProtKB-KW"/>
</dbReference>
<dbReference type="InterPro" id="IPR012318">
    <property type="entry name" value="HTH_CRP"/>
</dbReference>
<sequence>MEKDIINALATCPLFAEMDFYEIENLLDSVQYKLVTYAKKDIYGITGMPIKYADIVVKGEFKAKMMGLSGKIVEVSRLTSGNMIAPAFIFSKENKLPVTVEAEETTTIFRMSAQELKRLIDTNEQIRSNYIQTLSNIQVFLTRKMRILSLLTAREKVVYFILSAAKEQGSNIVKLDKSRQEIADSFGIQKFSLLRCLSELTENGAIEVNGKTIKILDRNKMNL</sequence>
<dbReference type="GO" id="GO:0006355">
    <property type="term" value="P:regulation of DNA-templated transcription"/>
    <property type="evidence" value="ECO:0007669"/>
    <property type="project" value="InterPro"/>
</dbReference>
<dbReference type="EMBL" id="JRNR01000004">
    <property type="protein sequence ID" value="KGF50400.1"/>
    <property type="molecule type" value="Genomic_DNA"/>
</dbReference>
<keyword evidence="3" id="KW-0804">Transcription</keyword>